<dbReference type="AlphaFoldDB" id="A0A4U6QEZ2"/>
<evidence type="ECO:0000256" key="3">
    <source>
        <dbReference type="ARBA" id="ARBA00023015"/>
    </source>
</evidence>
<keyword evidence="10" id="KW-1185">Reference proteome</keyword>
<dbReference type="Proteomes" id="UP000306985">
    <property type="component" value="Unassembled WGS sequence"/>
</dbReference>
<proteinExistence type="inferred from homology"/>
<dbReference type="InterPro" id="IPR003781">
    <property type="entry name" value="CoA-bd"/>
</dbReference>
<dbReference type="GO" id="GO:0045892">
    <property type="term" value="P:negative regulation of DNA-templated transcription"/>
    <property type="evidence" value="ECO:0007669"/>
    <property type="project" value="InterPro"/>
</dbReference>
<organism evidence="9 10">
    <name type="scientific">Nakamurella flava</name>
    <dbReference type="NCBI Taxonomy" id="2576308"/>
    <lineage>
        <taxon>Bacteria</taxon>
        <taxon>Bacillati</taxon>
        <taxon>Actinomycetota</taxon>
        <taxon>Actinomycetes</taxon>
        <taxon>Nakamurellales</taxon>
        <taxon>Nakamurellaceae</taxon>
        <taxon>Nakamurella</taxon>
    </lineage>
</organism>
<dbReference type="InterPro" id="IPR009718">
    <property type="entry name" value="Rex_DNA-bd_C_dom"/>
</dbReference>
<gene>
    <name evidence="6" type="primary">rex</name>
    <name evidence="9" type="ORF">FDO65_13570</name>
</gene>
<evidence type="ECO:0000256" key="6">
    <source>
        <dbReference type="HAMAP-Rule" id="MF_01131"/>
    </source>
</evidence>
<sequence length="306" mass="31219">MVVATAPAGSPSGRQRVTLQVGGGRVGTRSAQARVPGAIPGTREIPGATVARLALYLRGLTALTDGGRVATTISSEELAQASGVNSATLRKDLSFLGSHGIRGVGYDVGTLTEEITRTLGAHQAHRVALVGLGNLGLALAGYAGFAGRGFLLSALFDSDPGRIGQLVGSGPDALPVSDIADAATICRARDITIGMIAVPADAAQAVADTLVDAGVRSILTFAPETLSVPADVEVRHVDLALELQMLAFHEARRRPPGPTVRATATDPAPLSVAGAAPVRATPPRPRRRDVTRHVPGSRPAVLGAST</sequence>
<dbReference type="Gene3D" id="3.40.50.720">
    <property type="entry name" value="NAD(P)-binding Rossmann-like Domain"/>
    <property type="match status" value="1"/>
</dbReference>
<dbReference type="NCBIfam" id="NF003992">
    <property type="entry name" value="PRK05472.2-1"/>
    <property type="match status" value="1"/>
</dbReference>
<comment type="caution">
    <text evidence="6">Lacks conserved residue(s) required for the propagation of feature annotation.</text>
</comment>
<dbReference type="InterPro" id="IPR036390">
    <property type="entry name" value="WH_DNA-bd_sf"/>
</dbReference>
<keyword evidence="5 6" id="KW-0804">Transcription</keyword>
<dbReference type="SMART" id="SM00881">
    <property type="entry name" value="CoA_binding"/>
    <property type="match status" value="1"/>
</dbReference>
<dbReference type="GO" id="GO:0003700">
    <property type="term" value="F:DNA-binding transcription factor activity"/>
    <property type="evidence" value="ECO:0007669"/>
    <property type="project" value="UniProtKB-UniRule"/>
</dbReference>
<evidence type="ECO:0000256" key="5">
    <source>
        <dbReference type="ARBA" id="ARBA00023163"/>
    </source>
</evidence>
<keyword evidence="2 6" id="KW-0678">Repressor</keyword>
<comment type="function">
    <text evidence="6">Modulates transcription in response to changes in cellular NADH/NAD(+) redox state.</text>
</comment>
<comment type="similarity">
    <text evidence="6">Belongs to the transcriptional regulatory Rex family.</text>
</comment>
<keyword evidence="4 6" id="KW-0238">DNA-binding</keyword>
<dbReference type="EMBL" id="SZZH01000003">
    <property type="protein sequence ID" value="TKV58566.1"/>
    <property type="molecule type" value="Genomic_DNA"/>
</dbReference>
<evidence type="ECO:0000259" key="8">
    <source>
        <dbReference type="SMART" id="SM00881"/>
    </source>
</evidence>
<dbReference type="PANTHER" id="PTHR35786:SF1">
    <property type="entry name" value="REDOX-SENSING TRANSCRIPTIONAL REPRESSOR REX 1"/>
    <property type="match status" value="1"/>
</dbReference>
<keyword evidence="6" id="KW-0520">NAD</keyword>
<evidence type="ECO:0000256" key="1">
    <source>
        <dbReference type="ARBA" id="ARBA00022490"/>
    </source>
</evidence>
<feature type="compositionally biased region" description="Low complexity" evidence="7">
    <location>
        <begin position="272"/>
        <end position="281"/>
    </location>
</feature>
<dbReference type="SUPFAM" id="SSF46785">
    <property type="entry name" value="Winged helix' DNA-binding domain"/>
    <property type="match status" value="1"/>
</dbReference>
<evidence type="ECO:0000256" key="4">
    <source>
        <dbReference type="ARBA" id="ARBA00023125"/>
    </source>
</evidence>
<evidence type="ECO:0000256" key="2">
    <source>
        <dbReference type="ARBA" id="ARBA00022491"/>
    </source>
</evidence>
<dbReference type="Gene3D" id="1.10.10.10">
    <property type="entry name" value="Winged helix-like DNA-binding domain superfamily/Winged helix DNA-binding domain"/>
    <property type="match status" value="1"/>
</dbReference>
<feature type="domain" description="CoA-binding" evidence="8">
    <location>
        <begin position="120"/>
        <end position="225"/>
    </location>
</feature>
<accession>A0A4U6QEZ2</accession>
<keyword evidence="1 6" id="KW-0963">Cytoplasm</keyword>
<dbReference type="Pfam" id="PF06971">
    <property type="entry name" value="Put_DNA-bind_N"/>
    <property type="match status" value="1"/>
</dbReference>
<keyword evidence="3 6" id="KW-0805">Transcription regulation</keyword>
<comment type="caution">
    <text evidence="9">The sequence shown here is derived from an EMBL/GenBank/DDBJ whole genome shotgun (WGS) entry which is preliminary data.</text>
</comment>
<dbReference type="NCBIfam" id="NF003994">
    <property type="entry name" value="PRK05472.2-3"/>
    <property type="match status" value="1"/>
</dbReference>
<reference evidence="9 10" key="1">
    <citation type="submission" date="2019-05" db="EMBL/GenBank/DDBJ databases">
        <title>Nakamurella sp. N5BH11, whole genome shotgun sequence.</title>
        <authorList>
            <person name="Tuo L."/>
        </authorList>
    </citation>
    <scope>NUCLEOTIDE SEQUENCE [LARGE SCALE GENOMIC DNA]</scope>
    <source>
        <strain evidence="9 10">N5BH11</strain>
    </source>
</reference>
<protein>
    <recommendedName>
        <fullName evidence="6">Redox-sensing transcriptional repressor Rex</fullName>
    </recommendedName>
</protein>
<dbReference type="SUPFAM" id="SSF51735">
    <property type="entry name" value="NAD(P)-binding Rossmann-fold domains"/>
    <property type="match status" value="1"/>
</dbReference>
<evidence type="ECO:0000313" key="9">
    <source>
        <dbReference type="EMBL" id="TKV58566.1"/>
    </source>
</evidence>
<dbReference type="Pfam" id="PF02629">
    <property type="entry name" value="CoA_binding"/>
    <property type="match status" value="1"/>
</dbReference>
<dbReference type="NCBIfam" id="NF003996">
    <property type="entry name" value="PRK05472.2-5"/>
    <property type="match status" value="1"/>
</dbReference>
<feature type="region of interest" description="Disordered" evidence="7">
    <location>
        <begin position="252"/>
        <end position="306"/>
    </location>
</feature>
<comment type="subcellular location">
    <subcellularLocation>
        <location evidence="6">Cytoplasm</location>
    </subcellularLocation>
</comment>
<dbReference type="GO" id="GO:0005737">
    <property type="term" value="C:cytoplasm"/>
    <property type="evidence" value="ECO:0007669"/>
    <property type="project" value="UniProtKB-SubCell"/>
</dbReference>
<comment type="subunit">
    <text evidence="6">Homodimer.</text>
</comment>
<dbReference type="OrthoDB" id="9784760at2"/>
<name>A0A4U6QEZ2_9ACTN</name>
<dbReference type="HAMAP" id="MF_01131">
    <property type="entry name" value="Rex"/>
    <property type="match status" value="1"/>
</dbReference>
<evidence type="ECO:0000256" key="7">
    <source>
        <dbReference type="SAM" id="MobiDB-lite"/>
    </source>
</evidence>
<evidence type="ECO:0000313" key="10">
    <source>
        <dbReference type="Proteomes" id="UP000306985"/>
    </source>
</evidence>
<dbReference type="NCBIfam" id="NF003995">
    <property type="entry name" value="PRK05472.2-4"/>
    <property type="match status" value="1"/>
</dbReference>
<dbReference type="GO" id="GO:0051775">
    <property type="term" value="P:response to redox state"/>
    <property type="evidence" value="ECO:0007669"/>
    <property type="project" value="InterPro"/>
</dbReference>
<dbReference type="InterPro" id="IPR036388">
    <property type="entry name" value="WH-like_DNA-bd_sf"/>
</dbReference>
<dbReference type="GO" id="GO:0003677">
    <property type="term" value="F:DNA binding"/>
    <property type="evidence" value="ECO:0007669"/>
    <property type="project" value="UniProtKB-UniRule"/>
</dbReference>
<dbReference type="InterPro" id="IPR036291">
    <property type="entry name" value="NAD(P)-bd_dom_sf"/>
</dbReference>
<dbReference type="PANTHER" id="PTHR35786">
    <property type="entry name" value="REDOX-SENSING TRANSCRIPTIONAL REPRESSOR REX"/>
    <property type="match status" value="1"/>
</dbReference>
<feature type="binding site" evidence="6">
    <location>
        <begin position="131"/>
        <end position="136"/>
    </location>
    <ligand>
        <name>NAD(+)</name>
        <dbReference type="ChEBI" id="CHEBI:57540"/>
    </ligand>
</feature>
<dbReference type="InterPro" id="IPR022876">
    <property type="entry name" value="Tscrpt_rep_Rex"/>
</dbReference>